<evidence type="ECO:0000256" key="1">
    <source>
        <dbReference type="SAM" id="SignalP"/>
    </source>
</evidence>
<keyword evidence="1" id="KW-0732">Signal</keyword>
<dbReference type="AlphaFoldDB" id="A0A9D5S8L7"/>
<dbReference type="Proteomes" id="UP000806522">
    <property type="component" value="Unassembled WGS sequence"/>
</dbReference>
<evidence type="ECO:0000313" key="3">
    <source>
        <dbReference type="EMBL" id="MBE6269866.1"/>
    </source>
</evidence>
<proteinExistence type="predicted"/>
<dbReference type="InterPro" id="IPR032295">
    <property type="entry name" value="DUF4842"/>
</dbReference>
<evidence type="ECO:0000313" key="4">
    <source>
        <dbReference type="Proteomes" id="UP000806522"/>
    </source>
</evidence>
<feature type="domain" description="DUF4842" evidence="2">
    <location>
        <begin position="736"/>
        <end position="767"/>
    </location>
</feature>
<name>A0A9D5S8L7_XYLRU</name>
<gene>
    <name evidence="3" type="ORF">E7101_02820</name>
</gene>
<accession>A0A9D5S8L7</accession>
<protein>
    <submittedName>
        <fullName evidence="3">DUF4842 domain-containing protein</fullName>
    </submittedName>
</protein>
<feature type="signal peptide" evidence="1">
    <location>
        <begin position="1"/>
        <end position="22"/>
    </location>
</feature>
<organism evidence="3 4">
    <name type="scientific">Xylanibacter ruminicola</name>
    <name type="common">Prevotella ruminicola</name>
    <dbReference type="NCBI Taxonomy" id="839"/>
    <lineage>
        <taxon>Bacteria</taxon>
        <taxon>Pseudomonadati</taxon>
        <taxon>Bacteroidota</taxon>
        <taxon>Bacteroidia</taxon>
        <taxon>Bacteroidales</taxon>
        <taxon>Prevotellaceae</taxon>
        <taxon>Xylanibacter</taxon>
    </lineage>
</organism>
<evidence type="ECO:0000259" key="2">
    <source>
        <dbReference type="Pfam" id="PF16130"/>
    </source>
</evidence>
<dbReference type="PROSITE" id="PS51257">
    <property type="entry name" value="PROKAR_LIPOPROTEIN"/>
    <property type="match status" value="1"/>
</dbReference>
<dbReference type="Pfam" id="PF16130">
    <property type="entry name" value="DUF4842"/>
    <property type="match status" value="1"/>
</dbReference>
<comment type="caution">
    <text evidence="3">The sequence shown here is derived from an EMBL/GenBank/DDBJ whole genome shotgun (WGS) entry which is preliminary data.</text>
</comment>
<feature type="chain" id="PRO_5039041948" evidence="1">
    <location>
        <begin position="23"/>
        <end position="791"/>
    </location>
</feature>
<sequence>MKKNLLKGAAALAMGFALVSCTQGFDFEKQEQQASLDNAQQTLGFYIPDNQDWVMTSTVTADIPINFEAGETYTVKVYSNDPLMDGVGYVLVKETVANGQNFTASFRAASYKQAYSIGITNSEGKTMYRTAYLEDGKLTEFVEDQPIETNRAATRSITINGDTYSTFTAPTADQIAAAFPTSIPASALEVADLTGNLYFVYKDNNTGRNYKITKTGTVEIGGSWNNDNDKAKANNIYINVDGNVTIKRNGAEYMNIYVLKGNVTLDSNFGECGGLISVAEGAILNDSRDHIAHNGGIQLFNKGTVNATNTSKYDIGNNAAIYNEGSFAATGDLSYSAGAGNTSFFMNMGDDAQLSAPSMTLNSTCHFFTDGTVNIAGETRVTQKDIVWINNGHYTTGSMVFSANNGTFYNYCQLIVTNNCSFIDGAFNMMDNSYAEFGTGLFNNFHVVMGNNAGINIKNGSKWGRQGAGIMQGFYAKDDNAKCFVRLGGQNYVPDHKGAAFHVSGKNLTLAYNNMKFFSSYNSIDLYSTFSGISYWDETNAQKLKEAKSENTTWNLHNVTNIVPVGDFSQVTVSTKTGQCAATWTVPGDPIPEENNWWTYAFEDNKTRCDFDLNDVVLQVKINDNNDNKLDVKLVAAGCQYDNYVWLGDTRIAWAGGSEVHEALGADHGVMVNTGKGVDKNPVTVTIDKPSGFDFQNADFKIRPFKIGTDPTVESNATDDYITIVKVGNPGGIAKAPLGIVIPDIWKWPTERTNINDAYSGFAEWGKQADLTLREGLGGWYQSANSGNVYE</sequence>
<dbReference type="EMBL" id="SUYC01000002">
    <property type="protein sequence ID" value="MBE6269866.1"/>
    <property type="molecule type" value="Genomic_DNA"/>
</dbReference>
<reference evidence="3" key="1">
    <citation type="submission" date="2019-04" db="EMBL/GenBank/DDBJ databases">
        <title>Evolution of Biomass-Degrading Anaerobic Consortia Revealed by Metagenomics.</title>
        <authorList>
            <person name="Peng X."/>
        </authorList>
    </citation>
    <scope>NUCLEOTIDE SEQUENCE</scope>
    <source>
        <strain evidence="3">SIG140</strain>
    </source>
</reference>